<sequence length="101" mass="11401">MSICKKILHSIQQHLFDKISRKHSSAFSSELIHFDSLLHSCREIRGFSLLPRKGEAVSRVRPLRAPGAHKLSLKSPGTLFLLQRKALPFLCYGMLSGLGRF</sequence>
<comment type="caution">
    <text evidence="1">The sequence shown here is derived from an EMBL/GenBank/DDBJ whole genome shotgun (WGS) entry which is preliminary data.</text>
</comment>
<accession>A0AAV4TVE6</accession>
<evidence type="ECO:0000313" key="1">
    <source>
        <dbReference type="EMBL" id="GIY48183.1"/>
    </source>
</evidence>
<name>A0AAV4TVE6_9ARAC</name>
<organism evidence="1 2">
    <name type="scientific">Caerostris darwini</name>
    <dbReference type="NCBI Taxonomy" id="1538125"/>
    <lineage>
        <taxon>Eukaryota</taxon>
        <taxon>Metazoa</taxon>
        <taxon>Ecdysozoa</taxon>
        <taxon>Arthropoda</taxon>
        <taxon>Chelicerata</taxon>
        <taxon>Arachnida</taxon>
        <taxon>Araneae</taxon>
        <taxon>Araneomorphae</taxon>
        <taxon>Entelegynae</taxon>
        <taxon>Araneoidea</taxon>
        <taxon>Araneidae</taxon>
        <taxon>Caerostris</taxon>
    </lineage>
</organism>
<gene>
    <name evidence="1" type="ORF">CDAR_169801</name>
</gene>
<dbReference type="Proteomes" id="UP001054837">
    <property type="component" value="Unassembled WGS sequence"/>
</dbReference>
<dbReference type="EMBL" id="BPLQ01010069">
    <property type="protein sequence ID" value="GIY48183.1"/>
    <property type="molecule type" value="Genomic_DNA"/>
</dbReference>
<evidence type="ECO:0000313" key="2">
    <source>
        <dbReference type="Proteomes" id="UP001054837"/>
    </source>
</evidence>
<protein>
    <submittedName>
        <fullName evidence="1">Uncharacterized protein</fullName>
    </submittedName>
</protein>
<proteinExistence type="predicted"/>
<dbReference type="AlphaFoldDB" id="A0AAV4TVE6"/>
<keyword evidence="2" id="KW-1185">Reference proteome</keyword>
<reference evidence="1 2" key="1">
    <citation type="submission" date="2021-06" db="EMBL/GenBank/DDBJ databases">
        <title>Caerostris darwini draft genome.</title>
        <authorList>
            <person name="Kono N."/>
            <person name="Arakawa K."/>
        </authorList>
    </citation>
    <scope>NUCLEOTIDE SEQUENCE [LARGE SCALE GENOMIC DNA]</scope>
</reference>